<keyword evidence="2" id="KW-0805">Transcription regulation</keyword>
<dbReference type="AlphaFoldDB" id="A0AAU9RRE6"/>
<dbReference type="SMART" id="SM00733">
    <property type="entry name" value="Mterf"/>
    <property type="match status" value="4"/>
</dbReference>
<dbReference type="GO" id="GO:0003676">
    <property type="term" value="F:nucleic acid binding"/>
    <property type="evidence" value="ECO:0007669"/>
    <property type="project" value="InterPro"/>
</dbReference>
<evidence type="ECO:0000313" key="5">
    <source>
        <dbReference type="Proteomes" id="UP000836841"/>
    </source>
</evidence>
<organism evidence="4 5">
    <name type="scientific">Thlaspi arvense</name>
    <name type="common">Field penny-cress</name>
    <dbReference type="NCBI Taxonomy" id="13288"/>
    <lineage>
        <taxon>Eukaryota</taxon>
        <taxon>Viridiplantae</taxon>
        <taxon>Streptophyta</taxon>
        <taxon>Embryophyta</taxon>
        <taxon>Tracheophyta</taxon>
        <taxon>Spermatophyta</taxon>
        <taxon>Magnoliopsida</taxon>
        <taxon>eudicotyledons</taxon>
        <taxon>Gunneridae</taxon>
        <taxon>Pentapetalae</taxon>
        <taxon>rosids</taxon>
        <taxon>malvids</taxon>
        <taxon>Brassicales</taxon>
        <taxon>Brassicaceae</taxon>
        <taxon>Thlaspideae</taxon>
        <taxon>Thlaspi</taxon>
    </lineage>
</organism>
<keyword evidence="2" id="KW-0806">Transcription termination</keyword>
<proteinExistence type="inferred from homology"/>
<keyword evidence="5" id="KW-1185">Reference proteome</keyword>
<reference evidence="4 5" key="1">
    <citation type="submission" date="2022-03" db="EMBL/GenBank/DDBJ databases">
        <authorList>
            <person name="Nunn A."/>
            <person name="Chopra R."/>
            <person name="Nunn A."/>
            <person name="Contreras Garrido A."/>
        </authorList>
    </citation>
    <scope>NUCLEOTIDE SEQUENCE [LARGE SCALE GENOMIC DNA]</scope>
</reference>
<dbReference type="InterPro" id="IPR003690">
    <property type="entry name" value="MTERF"/>
</dbReference>
<evidence type="ECO:0000313" key="4">
    <source>
        <dbReference type="EMBL" id="CAH2048026.1"/>
    </source>
</evidence>
<sequence length="184" mass="20757">MFKKCPGSLTYSEKKVTQKFETLKKCGLLDDEVLSVLKRSPHCIGVSEQRIENSIETCLALGFTREEFLMMVKCFPPCLHLSGETLKKKTEFLVKKMNWPLKALVSNPSVLGSSMEKRMVPRCNVVKALMSKGLIGSELPSLSSVLVCTDETFLKRYVRKLDDDELVAELMAIFTGIKRKTDKT</sequence>
<evidence type="ECO:0000256" key="2">
    <source>
        <dbReference type="ARBA" id="ARBA00022472"/>
    </source>
</evidence>
<dbReference type="GO" id="GO:0005737">
    <property type="term" value="C:cytoplasm"/>
    <property type="evidence" value="ECO:0007669"/>
    <property type="project" value="UniProtKB-ARBA"/>
</dbReference>
<dbReference type="Gene3D" id="1.25.70.10">
    <property type="entry name" value="Transcription termination factor 3, mitochondrial"/>
    <property type="match status" value="1"/>
</dbReference>
<dbReference type="EMBL" id="OU466858">
    <property type="protein sequence ID" value="CAH2048026.1"/>
    <property type="molecule type" value="Genomic_DNA"/>
</dbReference>
<dbReference type="InterPro" id="IPR038538">
    <property type="entry name" value="MTERF_sf"/>
</dbReference>
<dbReference type="GO" id="GO:0006353">
    <property type="term" value="P:DNA-templated transcription termination"/>
    <property type="evidence" value="ECO:0007669"/>
    <property type="project" value="UniProtKB-KW"/>
</dbReference>
<comment type="similarity">
    <text evidence="1">Belongs to the mTERF family.</text>
</comment>
<name>A0AAU9RRE6_THLAR</name>
<dbReference type="PANTHER" id="PTHR13068">
    <property type="entry name" value="CGI-12 PROTEIN-RELATED"/>
    <property type="match status" value="1"/>
</dbReference>
<dbReference type="PANTHER" id="PTHR13068:SF133">
    <property type="entry name" value="MITOCHONDRIAL TRANSCRIPTION TERMINATION FACTOR FAMILY PROTEIN"/>
    <property type="match status" value="1"/>
</dbReference>
<dbReference type="Proteomes" id="UP000836841">
    <property type="component" value="Chromosome 2"/>
</dbReference>
<evidence type="ECO:0000256" key="1">
    <source>
        <dbReference type="ARBA" id="ARBA00007692"/>
    </source>
</evidence>
<protein>
    <submittedName>
        <fullName evidence="4">Uncharacterized protein</fullName>
    </submittedName>
</protein>
<keyword evidence="3" id="KW-0809">Transit peptide</keyword>
<dbReference type="Pfam" id="PF02536">
    <property type="entry name" value="mTERF"/>
    <property type="match status" value="1"/>
</dbReference>
<accession>A0AAU9RRE6</accession>
<keyword evidence="2" id="KW-0804">Transcription</keyword>
<gene>
    <name evidence="4" type="ORF">TAV2_LOCUS5277</name>
</gene>
<evidence type="ECO:0000256" key="3">
    <source>
        <dbReference type="ARBA" id="ARBA00022946"/>
    </source>
</evidence>